<organism evidence="1 2">
    <name type="scientific">Rhamnusium bicolor</name>
    <dbReference type="NCBI Taxonomy" id="1586634"/>
    <lineage>
        <taxon>Eukaryota</taxon>
        <taxon>Metazoa</taxon>
        <taxon>Ecdysozoa</taxon>
        <taxon>Arthropoda</taxon>
        <taxon>Hexapoda</taxon>
        <taxon>Insecta</taxon>
        <taxon>Pterygota</taxon>
        <taxon>Neoptera</taxon>
        <taxon>Endopterygota</taxon>
        <taxon>Coleoptera</taxon>
        <taxon>Polyphaga</taxon>
        <taxon>Cucujiformia</taxon>
        <taxon>Chrysomeloidea</taxon>
        <taxon>Cerambycidae</taxon>
        <taxon>Lepturinae</taxon>
        <taxon>Rhagiini</taxon>
        <taxon>Rhamnusium</taxon>
    </lineage>
</organism>
<dbReference type="Proteomes" id="UP001162156">
    <property type="component" value="Unassembled WGS sequence"/>
</dbReference>
<name>A0AAV8ZU98_9CUCU</name>
<evidence type="ECO:0000313" key="1">
    <source>
        <dbReference type="EMBL" id="KAJ8970589.1"/>
    </source>
</evidence>
<gene>
    <name evidence="1" type="ORF">NQ314_001122</name>
</gene>
<dbReference type="AlphaFoldDB" id="A0AAV8ZU98"/>
<dbReference type="EMBL" id="JANEYF010000334">
    <property type="protein sequence ID" value="KAJ8970589.1"/>
    <property type="molecule type" value="Genomic_DNA"/>
</dbReference>
<evidence type="ECO:0000313" key="2">
    <source>
        <dbReference type="Proteomes" id="UP001162156"/>
    </source>
</evidence>
<keyword evidence="2" id="KW-1185">Reference proteome</keyword>
<sequence>MPNVASMELGTPLSKIRDSDVLMWVEDRRNQPGEDPNLGIRKAFVERYPELEDMDGESIGAKYKYQDGGRQGVANGEGKVGH</sequence>
<comment type="caution">
    <text evidence="1">The sequence shown here is derived from an EMBL/GenBank/DDBJ whole genome shotgun (WGS) entry which is preliminary data.</text>
</comment>
<reference evidence="1" key="1">
    <citation type="journal article" date="2023" name="Insect Mol. Biol.">
        <title>Genome sequencing provides insights into the evolution of gene families encoding plant cell wall-degrading enzymes in longhorned beetles.</title>
        <authorList>
            <person name="Shin N.R."/>
            <person name="Okamura Y."/>
            <person name="Kirsch R."/>
            <person name="Pauchet Y."/>
        </authorList>
    </citation>
    <scope>NUCLEOTIDE SEQUENCE</scope>
    <source>
        <strain evidence="1">RBIC_L_NR</strain>
    </source>
</reference>
<proteinExistence type="predicted"/>
<protein>
    <submittedName>
        <fullName evidence="1">Uncharacterized protein</fullName>
    </submittedName>
</protein>
<accession>A0AAV8ZU98</accession>